<name>A0AAJ0CCG4_9HYPO</name>
<dbReference type="InterPro" id="IPR017956">
    <property type="entry name" value="AT_hook_DNA-bd_motif"/>
</dbReference>
<feature type="compositionally biased region" description="Basic and acidic residues" evidence="1">
    <location>
        <begin position="131"/>
        <end position="171"/>
    </location>
</feature>
<sequence length="171" mass="17532">MAKLRESLGATAAEPAAEPRKRGRPKGITKDGLPAKPYVPTGRPRGRPKSANPKVKVPSGRPRGRPKGSGGTTSGVKKTPTKTGTASAGKRGRPSRDAAGGRAATTAATAKGGPKNGRGKGRKSETGVADKLAEDATDGDKNESDNSDKVPDDADMHEVSSDDEHQDSNGE</sequence>
<dbReference type="Proteomes" id="UP001251528">
    <property type="component" value="Unassembled WGS sequence"/>
</dbReference>
<proteinExistence type="predicted"/>
<feature type="region of interest" description="Disordered" evidence="1">
    <location>
        <begin position="1"/>
        <end position="171"/>
    </location>
</feature>
<reference evidence="2" key="1">
    <citation type="submission" date="2023-06" db="EMBL/GenBank/DDBJ databases">
        <title>Conoideocrella luteorostrata (Hypocreales: Clavicipitaceae), a potential biocontrol fungus for elongate hemlock scale in United States Christmas tree production areas.</title>
        <authorList>
            <person name="Barrett H."/>
            <person name="Lovett B."/>
            <person name="Macias A.M."/>
            <person name="Stajich J.E."/>
            <person name="Kasson M.T."/>
        </authorList>
    </citation>
    <scope>NUCLEOTIDE SEQUENCE</scope>
    <source>
        <strain evidence="2">ARSEF 14590</strain>
    </source>
</reference>
<feature type="compositionally biased region" description="Low complexity" evidence="1">
    <location>
        <begin position="74"/>
        <end position="85"/>
    </location>
</feature>
<keyword evidence="3" id="KW-1185">Reference proteome</keyword>
<comment type="caution">
    <text evidence="2">The sequence shown here is derived from an EMBL/GenBank/DDBJ whole genome shotgun (WGS) entry which is preliminary data.</text>
</comment>
<gene>
    <name evidence="2" type="ORF">QQS21_011800</name>
</gene>
<dbReference type="PRINTS" id="PR00929">
    <property type="entry name" value="ATHOOK"/>
</dbReference>
<evidence type="ECO:0000313" key="3">
    <source>
        <dbReference type="Proteomes" id="UP001251528"/>
    </source>
</evidence>
<dbReference type="SMART" id="SM00384">
    <property type="entry name" value="AT_hook"/>
    <property type="match status" value="4"/>
</dbReference>
<feature type="compositionally biased region" description="Low complexity" evidence="1">
    <location>
        <begin position="98"/>
        <end position="113"/>
    </location>
</feature>
<dbReference type="EMBL" id="JASWJB010000428">
    <property type="protein sequence ID" value="KAK2590514.1"/>
    <property type="molecule type" value="Genomic_DNA"/>
</dbReference>
<evidence type="ECO:0000313" key="2">
    <source>
        <dbReference type="EMBL" id="KAK2590514.1"/>
    </source>
</evidence>
<protein>
    <submittedName>
        <fullName evidence="2">Uncharacterized protein</fullName>
    </submittedName>
</protein>
<dbReference type="GO" id="GO:0003677">
    <property type="term" value="F:DNA binding"/>
    <property type="evidence" value="ECO:0007669"/>
    <property type="project" value="InterPro"/>
</dbReference>
<evidence type="ECO:0000256" key="1">
    <source>
        <dbReference type="SAM" id="MobiDB-lite"/>
    </source>
</evidence>
<organism evidence="2 3">
    <name type="scientific">Conoideocrella luteorostrata</name>
    <dbReference type="NCBI Taxonomy" id="1105319"/>
    <lineage>
        <taxon>Eukaryota</taxon>
        <taxon>Fungi</taxon>
        <taxon>Dikarya</taxon>
        <taxon>Ascomycota</taxon>
        <taxon>Pezizomycotina</taxon>
        <taxon>Sordariomycetes</taxon>
        <taxon>Hypocreomycetidae</taxon>
        <taxon>Hypocreales</taxon>
        <taxon>Clavicipitaceae</taxon>
        <taxon>Conoideocrella</taxon>
    </lineage>
</organism>
<accession>A0AAJ0CCG4</accession>
<dbReference type="AlphaFoldDB" id="A0AAJ0CCG4"/>